<dbReference type="GO" id="GO:0008622">
    <property type="term" value="C:epsilon DNA polymerase complex"/>
    <property type="evidence" value="ECO:0007669"/>
    <property type="project" value="InterPro"/>
</dbReference>
<dbReference type="PANTHER" id="PTHR12708">
    <property type="entry name" value="DNA POLYMERASE EPSILON SUBUNIT B"/>
    <property type="match status" value="1"/>
</dbReference>
<organism evidence="8 9">
    <name type="scientific">Vanilla planifolia</name>
    <name type="common">Vanilla</name>
    <dbReference type="NCBI Taxonomy" id="51239"/>
    <lineage>
        <taxon>Eukaryota</taxon>
        <taxon>Viridiplantae</taxon>
        <taxon>Streptophyta</taxon>
        <taxon>Embryophyta</taxon>
        <taxon>Tracheophyta</taxon>
        <taxon>Spermatophyta</taxon>
        <taxon>Magnoliopsida</taxon>
        <taxon>Liliopsida</taxon>
        <taxon>Asparagales</taxon>
        <taxon>Orchidaceae</taxon>
        <taxon>Vanilloideae</taxon>
        <taxon>Vanilleae</taxon>
        <taxon>Vanilla</taxon>
    </lineage>
</organism>
<comment type="similarity">
    <text evidence="2">Belongs to the DNA polymerase epsilon subunit B family.</text>
</comment>
<evidence type="ECO:0000256" key="1">
    <source>
        <dbReference type="ARBA" id="ARBA00004123"/>
    </source>
</evidence>
<comment type="subcellular location">
    <subcellularLocation>
        <location evidence="1">Nucleus</location>
    </subcellularLocation>
</comment>
<dbReference type="GO" id="GO:0003677">
    <property type="term" value="F:DNA binding"/>
    <property type="evidence" value="ECO:0007669"/>
    <property type="project" value="UniProtKB-KW"/>
</dbReference>
<evidence type="ECO:0000313" key="9">
    <source>
        <dbReference type="Proteomes" id="UP000639772"/>
    </source>
</evidence>
<sequence length="376" mass="42402">MAARYTGMLSIHGQAGDKAALYRDRYQLLLQRLTRDKYFSRPVFDTETMDSESCEHKITSGYFVENTVIVAEGELLINGIFKVNTCGFPPLENRDDTLSLLMGLDFFGGGILSTEETVRMFELEKKSVNDMFVILSDVWLDSDEVLDKLSVVLDGYESVDVVPSLFVLMGNFCSHPCNLSFHAFSSLRMQFAKLGDMIKAHPRIEAKSLFLFIPGPDDAGPAKVLPRCTLPKYLTEELQNRVSSAIFSSNPCRVKFYTQEIVFFSPRSFYKMRRSSLIPPSAEETSDPFEHLVATITHQSHLCPLPLTVQPIIWNYDHCLRLYPTPHTIVLGDRSEQKAIKYTGITCFNPGSFSSDSNFAAYRPCTQEVELSALES</sequence>
<dbReference type="PANTHER" id="PTHR12708:SF0">
    <property type="entry name" value="DNA POLYMERASE EPSILON SUBUNIT 2"/>
    <property type="match status" value="1"/>
</dbReference>
<evidence type="ECO:0000256" key="6">
    <source>
        <dbReference type="ARBA" id="ARBA00032930"/>
    </source>
</evidence>
<evidence type="ECO:0000259" key="7">
    <source>
        <dbReference type="Pfam" id="PF04042"/>
    </source>
</evidence>
<dbReference type="GO" id="GO:0042276">
    <property type="term" value="P:error-prone translesion synthesis"/>
    <property type="evidence" value="ECO:0007669"/>
    <property type="project" value="TreeGrafter"/>
</dbReference>
<evidence type="ECO:0000256" key="5">
    <source>
        <dbReference type="ARBA" id="ARBA00023242"/>
    </source>
</evidence>
<evidence type="ECO:0000256" key="2">
    <source>
        <dbReference type="ARBA" id="ARBA00009560"/>
    </source>
</evidence>
<keyword evidence="3" id="KW-0235">DNA replication</keyword>
<keyword evidence="5" id="KW-0539">Nucleus</keyword>
<proteinExistence type="inferred from homology"/>
<evidence type="ECO:0000256" key="3">
    <source>
        <dbReference type="ARBA" id="ARBA00022705"/>
    </source>
</evidence>
<dbReference type="EMBL" id="JADCNM010000009">
    <property type="protein sequence ID" value="KAG0469204.1"/>
    <property type="molecule type" value="Genomic_DNA"/>
</dbReference>
<gene>
    <name evidence="8" type="ORF">HPP92_018532</name>
</gene>
<comment type="caution">
    <text evidence="8">The sequence shown here is derived from an EMBL/GenBank/DDBJ whole genome shotgun (WGS) entry which is preliminary data.</text>
</comment>
<dbReference type="Proteomes" id="UP000639772">
    <property type="component" value="Chromosome 9"/>
</dbReference>
<dbReference type="InterPro" id="IPR016266">
    <property type="entry name" value="POLE2"/>
</dbReference>
<reference evidence="8 9" key="1">
    <citation type="journal article" date="2020" name="Nat. Food">
        <title>A phased Vanilla planifolia genome enables genetic improvement of flavour and production.</title>
        <authorList>
            <person name="Hasing T."/>
            <person name="Tang H."/>
            <person name="Brym M."/>
            <person name="Khazi F."/>
            <person name="Huang T."/>
            <person name="Chambers A.H."/>
        </authorList>
    </citation>
    <scope>NUCLEOTIDE SEQUENCE [LARGE SCALE GENOMIC DNA]</scope>
    <source>
        <tissue evidence="8">Leaf</tissue>
    </source>
</reference>
<feature type="domain" description="DNA polymerase alpha/delta/epsilon subunit B" evidence="7">
    <location>
        <begin position="132"/>
        <end position="337"/>
    </location>
</feature>
<protein>
    <recommendedName>
        <fullName evidence="6">DNA polymerase II subunit 2</fullName>
    </recommendedName>
</protein>
<evidence type="ECO:0000313" key="8">
    <source>
        <dbReference type="EMBL" id="KAG0469204.1"/>
    </source>
</evidence>
<dbReference type="OrthoDB" id="10254730at2759"/>
<keyword evidence="4" id="KW-0238">DNA-binding</keyword>
<dbReference type="Pfam" id="PF04042">
    <property type="entry name" value="DNA_pol_E_B"/>
    <property type="match status" value="1"/>
</dbReference>
<dbReference type="AlphaFoldDB" id="A0A835QBA7"/>
<dbReference type="GO" id="GO:0006261">
    <property type="term" value="P:DNA-templated DNA replication"/>
    <property type="evidence" value="ECO:0007669"/>
    <property type="project" value="InterPro"/>
</dbReference>
<accession>A0A835QBA7</accession>
<dbReference type="InterPro" id="IPR007185">
    <property type="entry name" value="DNA_pol_a/d/e_bsu"/>
</dbReference>
<evidence type="ECO:0000256" key="4">
    <source>
        <dbReference type="ARBA" id="ARBA00023125"/>
    </source>
</evidence>
<name>A0A835QBA7_VANPL</name>